<name>A0AAE9A7C4_CAEBR</name>
<feature type="transmembrane region" description="Helical" evidence="1">
    <location>
        <begin position="37"/>
        <end position="58"/>
    </location>
</feature>
<evidence type="ECO:0000313" key="3">
    <source>
        <dbReference type="Proteomes" id="UP000827892"/>
    </source>
</evidence>
<gene>
    <name evidence="2" type="ORF">L3Y34_002860</name>
</gene>
<keyword evidence="1" id="KW-0812">Transmembrane</keyword>
<organism evidence="2 3">
    <name type="scientific">Caenorhabditis briggsae</name>
    <dbReference type="NCBI Taxonomy" id="6238"/>
    <lineage>
        <taxon>Eukaryota</taxon>
        <taxon>Metazoa</taxon>
        <taxon>Ecdysozoa</taxon>
        <taxon>Nematoda</taxon>
        <taxon>Chromadorea</taxon>
        <taxon>Rhabditida</taxon>
        <taxon>Rhabditina</taxon>
        <taxon>Rhabditomorpha</taxon>
        <taxon>Rhabditoidea</taxon>
        <taxon>Rhabditidae</taxon>
        <taxon>Peloderinae</taxon>
        <taxon>Caenorhabditis</taxon>
    </lineage>
</organism>
<dbReference type="AlphaFoldDB" id="A0AAE9A7C4"/>
<sequence length="107" mass="12070">MSLNVLDLEELHTPETRTEECEVKKGKNGNGFTLRSYFVTFVAFQFAVIFLILGLLNYKKCSPVPRIRIWMILTGNKKETIEIKTGIPGFHMAAFSGFVNAQSHMAS</sequence>
<evidence type="ECO:0000256" key="1">
    <source>
        <dbReference type="SAM" id="Phobius"/>
    </source>
</evidence>
<proteinExistence type="predicted"/>
<evidence type="ECO:0000313" key="2">
    <source>
        <dbReference type="EMBL" id="ULT92966.1"/>
    </source>
</evidence>
<dbReference type="EMBL" id="CP090894">
    <property type="protein sequence ID" value="ULT92966.1"/>
    <property type="molecule type" value="Genomic_DNA"/>
</dbReference>
<protein>
    <submittedName>
        <fullName evidence="2">Uncharacterized protein</fullName>
    </submittedName>
</protein>
<keyword evidence="1" id="KW-1133">Transmembrane helix</keyword>
<reference evidence="2 3" key="1">
    <citation type="submission" date="2022-05" db="EMBL/GenBank/DDBJ databases">
        <title>Chromosome-level reference genomes for two strains of Caenorhabditis briggsae: an improved platform for comparative genomics.</title>
        <authorList>
            <person name="Stevens L."/>
            <person name="Andersen E.C."/>
        </authorList>
    </citation>
    <scope>NUCLEOTIDE SEQUENCE [LARGE SCALE GENOMIC DNA]</scope>
    <source>
        <strain evidence="2">QX1410_ONT</strain>
        <tissue evidence="2">Whole-organism</tissue>
    </source>
</reference>
<keyword evidence="1" id="KW-0472">Membrane</keyword>
<accession>A0AAE9A7C4</accession>
<dbReference type="Proteomes" id="UP000827892">
    <property type="component" value="Chromosome IV"/>
</dbReference>